<protein>
    <submittedName>
        <fullName evidence="3">Uncharacterized protein</fullName>
    </submittedName>
</protein>
<feature type="region of interest" description="Disordered" evidence="1">
    <location>
        <begin position="208"/>
        <end position="230"/>
    </location>
</feature>
<evidence type="ECO:0000313" key="3">
    <source>
        <dbReference type="EMBL" id="EGX90591.1"/>
    </source>
</evidence>
<sequence length="1252" mass="136375">MTLSVTSADLHYIHSLTPCGVKDEPAQLGFFKSLLYSQKYQPKKPAWNENNTLEMPPSREDDESVSSRAAHDRAEAARPSDPTSSVLHYVQPSDGKLAPLIVQSFQDAVSLPPTRLWQRLGTTPPSPTTTLGKMSYWIGAPALEPGSAQLRLSDARALGQAGLRLVLSWPLSCIFFYGFEFMSPPFQSALQTPGAQLARPDVRYPPVRHLGASEAGAPGARPSQASPVQRRAYTDDIDLDTDMPATEPPDSGGDDAVHTILVEARDQGAASRPRHLCYIRDPALDEYETINVSQFLDQEGDDVDMEFVFVSYTREQFRVATDEEIDAYAGYPDEATREANRQLAHNDRATLVGWGLDAARRAGKRAFWIDFECVRDRDGVARTSSKSDDVYRICDVVRAAHSMIIAISPPASDKVAALLRTDRQASGAEPQATTKWLRHWGSRLWTLPELLLCPGEHRVQLYALGSGSGPVAALAKRNFAERAWDDAALVQELLHHYEGSAILSGMRLLETALACFARRGTHSFSPGDVAYALMGLLPTGQRPVVHPGDSGFEAFARLSLASDAGAFLSRMVCLLPPPPQHHYDVAPAWYENVKDTWGARVRDVHPNSRVVGIAADVRDTLLLDGVPGAAVRWDAFDDDTARQAELAAPSKTLISLLIASGGLGLGAAAVLCLAANVSEGGHDIFGGSVLPGVIMVGVLFGAPALLAPALYLFHQRGGGHTRRQKHAQAQLVGVEGRVAAGVVERHLWGRDNGLLTLIDADADAGSGSATCQRKMFEFTLVDTHMMMVTHIRAQKPPVAAFAVGAAAHQQRLLLCSYDARDDTFVRETVVRVDNAMVDQMRRVDRARLRLHAAAAWPPGEEVPVTAARDSVGRWQQELLFIFLTLMAMDMLLPLYWDSRAQYGYSEGHRTMAYCGAFLLAQAPAFLLITHQSLLRVVPQLVLLHAFLPGFLALLGDSNTGQVLRGLVSGAVHGTAYPVMAALVWLWWWRPHDPAQLTARVLAFAALSLALPLLSQRAVARLLPDRMLRPYALYFRDVVAIMLQVAVATFGRRWVGRPDEVPWLSARLRRQMAAGADGGGPGRKYDVVLPVLFAVSLLAHLATDLPRGFAATAPLLGLLCVYAVVIMACTVCVTRFPQSITLLLISIIALSSVGSVWPGREDAWLITMLANLRVLLLPFVWVLADALLAAWPRKLQALCLSLAGMAADSLLKTTTTLVSAWQMRVGAGAAAIALLVGLWVYERTNRRGHILLE</sequence>
<evidence type="ECO:0000313" key="4">
    <source>
        <dbReference type="Proteomes" id="UP000001610"/>
    </source>
</evidence>
<keyword evidence="2" id="KW-0812">Transmembrane</keyword>
<feature type="transmembrane region" description="Helical" evidence="2">
    <location>
        <begin position="1108"/>
        <end position="1132"/>
    </location>
</feature>
<feature type="compositionally biased region" description="Basic and acidic residues" evidence="1">
    <location>
        <begin position="69"/>
        <end position="78"/>
    </location>
</feature>
<dbReference type="HOGENOM" id="CLU_007987_0_0_1"/>
<feature type="transmembrane region" description="Helical" evidence="2">
    <location>
        <begin position="936"/>
        <end position="954"/>
    </location>
</feature>
<feature type="transmembrane region" description="Helical" evidence="2">
    <location>
        <begin position="966"/>
        <end position="988"/>
    </location>
</feature>
<feature type="transmembrane region" description="Helical" evidence="2">
    <location>
        <begin position="1222"/>
        <end position="1240"/>
    </location>
</feature>
<dbReference type="VEuPathDB" id="FungiDB:CCM_07011"/>
<dbReference type="EMBL" id="JH126403">
    <property type="protein sequence ID" value="EGX90591.1"/>
    <property type="molecule type" value="Genomic_DNA"/>
</dbReference>
<feature type="transmembrane region" description="Helical" evidence="2">
    <location>
        <begin position="908"/>
        <end position="929"/>
    </location>
</feature>
<proteinExistence type="predicted"/>
<dbReference type="Proteomes" id="UP000001610">
    <property type="component" value="Unassembled WGS sequence"/>
</dbReference>
<feature type="transmembrane region" description="Helical" evidence="2">
    <location>
        <begin position="1000"/>
        <end position="1018"/>
    </location>
</feature>
<dbReference type="eggNOG" id="ENOG502SKF8">
    <property type="taxonomic scope" value="Eukaryota"/>
</dbReference>
<gene>
    <name evidence="3" type="ORF">CCM_07011</name>
</gene>
<feature type="transmembrane region" description="Helical" evidence="2">
    <location>
        <begin position="1162"/>
        <end position="1182"/>
    </location>
</feature>
<feature type="transmembrane region" description="Helical" evidence="2">
    <location>
        <begin position="878"/>
        <end position="896"/>
    </location>
</feature>
<keyword evidence="4" id="KW-1185">Reference proteome</keyword>
<evidence type="ECO:0000256" key="2">
    <source>
        <dbReference type="SAM" id="Phobius"/>
    </source>
</evidence>
<keyword evidence="2" id="KW-0472">Membrane</keyword>
<reference evidence="3 4" key="1">
    <citation type="journal article" date="2011" name="Genome Biol.">
        <title>Genome sequence of the insect pathogenic fungus Cordyceps militaris, a valued traditional Chinese medicine.</title>
        <authorList>
            <person name="Zheng P."/>
            <person name="Xia Y."/>
            <person name="Xiao G."/>
            <person name="Xiong C."/>
            <person name="Hu X."/>
            <person name="Zhang S."/>
            <person name="Zheng H."/>
            <person name="Huang Y."/>
            <person name="Zhou Y."/>
            <person name="Wang S."/>
            <person name="Zhao G.P."/>
            <person name="Liu X."/>
            <person name="St Leger R.J."/>
            <person name="Wang C."/>
        </authorList>
    </citation>
    <scope>NUCLEOTIDE SEQUENCE [LARGE SCALE GENOMIC DNA]</scope>
    <source>
        <strain evidence="3 4">CM01</strain>
    </source>
</reference>
<feature type="transmembrane region" description="Helical" evidence="2">
    <location>
        <begin position="689"/>
        <end position="713"/>
    </location>
</feature>
<evidence type="ECO:0000256" key="1">
    <source>
        <dbReference type="SAM" id="MobiDB-lite"/>
    </source>
</evidence>
<keyword evidence="2" id="KW-1133">Transmembrane helix</keyword>
<dbReference type="InParanoid" id="G3JLL7"/>
<feature type="transmembrane region" description="Helical" evidence="2">
    <location>
        <begin position="1139"/>
        <end position="1156"/>
    </location>
</feature>
<dbReference type="KEGG" id="cmt:CCM_07011"/>
<dbReference type="GeneID" id="18169022"/>
<organism evidence="3 4">
    <name type="scientific">Cordyceps militaris (strain CM01)</name>
    <name type="common">Caterpillar fungus</name>
    <dbReference type="NCBI Taxonomy" id="983644"/>
    <lineage>
        <taxon>Eukaryota</taxon>
        <taxon>Fungi</taxon>
        <taxon>Dikarya</taxon>
        <taxon>Ascomycota</taxon>
        <taxon>Pezizomycotina</taxon>
        <taxon>Sordariomycetes</taxon>
        <taxon>Hypocreomycetidae</taxon>
        <taxon>Hypocreales</taxon>
        <taxon>Cordycipitaceae</taxon>
        <taxon>Cordyceps</taxon>
    </lineage>
</organism>
<accession>G3JLL7</accession>
<dbReference type="STRING" id="983644.G3JLL7"/>
<feature type="transmembrane region" description="Helical" evidence="2">
    <location>
        <begin position="1086"/>
        <end position="1102"/>
    </location>
</feature>
<dbReference type="RefSeq" id="XP_006672212.1">
    <property type="nucleotide sequence ID" value="XM_006672149.1"/>
</dbReference>
<name>G3JLL7_CORMM</name>
<feature type="region of interest" description="Disordered" evidence="1">
    <location>
        <begin position="45"/>
        <end position="86"/>
    </location>
</feature>
<dbReference type="AlphaFoldDB" id="G3JLL7"/>
<dbReference type="OrthoDB" id="2624308at2759"/>